<dbReference type="InterPro" id="IPR011990">
    <property type="entry name" value="TPR-like_helical_dom_sf"/>
</dbReference>
<evidence type="ECO:0000313" key="3">
    <source>
        <dbReference type="Proteomes" id="UP000527143"/>
    </source>
</evidence>
<dbReference type="Proteomes" id="UP000527143">
    <property type="component" value="Unassembled WGS sequence"/>
</dbReference>
<proteinExistence type="predicted"/>
<feature type="signal peptide" evidence="1">
    <location>
        <begin position="1"/>
        <end position="27"/>
    </location>
</feature>
<protein>
    <recommendedName>
        <fullName evidence="4">Tetratricopeptide repeat protein</fullName>
    </recommendedName>
</protein>
<sequence length="418" mass="44551">MTFVSKLAMAAALTLGTSALGVSPALAQKKNDKQPAIKVSDEFRTPAAAAQAAVDAKNFAAAEPSIVAAEAAAKSDTEKYFAAVLRLQLETSRNNVNGQIAALQVLSSNPTTPAENAKLYQQRFYYLQGAAAANSKKNAEAIQYLTKAREAGSKAEDISILLANAYGATGKNAEAVAEVEKAMAASKAAGRKPPVEWYRFAIPKVNALGDRAQTAQWMTRYIQEYPTVQNWRWVVQVTRQGTPAANDKVEKLDLYRLMRSTNALADRGDYADYAYQAQTSGLPWEAVAVIDEGRKNGKIPAGDSDTGRIYTASQAAAKAEGSLDRQIATAKTGTQTANLADAFLASGNNAKALELYDQALQRGGAKADEVNLHRGIALQRLGRKDEARTAFQAVPATGSYGNLALLWATSVDFPPLGA</sequence>
<dbReference type="RefSeq" id="WP_184083848.1">
    <property type="nucleotide sequence ID" value="NZ_JACIJF010000001.1"/>
</dbReference>
<dbReference type="Gene3D" id="1.25.40.10">
    <property type="entry name" value="Tetratricopeptide repeat domain"/>
    <property type="match status" value="2"/>
</dbReference>
<name>A0A840YPD4_9SPHN</name>
<gene>
    <name evidence="2" type="ORF">FHT02_000489</name>
</gene>
<feature type="chain" id="PRO_5032471082" description="Tetratricopeptide repeat protein" evidence="1">
    <location>
        <begin position="28"/>
        <end position="418"/>
    </location>
</feature>
<dbReference type="SUPFAM" id="SSF48452">
    <property type="entry name" value="TPR-like"/>
    <property type="match status" value="1"/>
</dbReference>
<accession>A0A840YPD4</accession>
<evidence type="ECO:0000256" key="1">
    <source>
        <dbReference type="SAM" id="SignalP"/>
    </source>
</evidence>
<keyword evidence="3" id="KW-1185">Reference proteome</keyword>
<evidence type="ECO:0000313" key="2">
    <source>
        <dbReference type="EMBL" id="MBB5709283.1"/>
    </source>
</evidence>
<comment type="caution">
    <text evidence="2">The sequence shown here is derived from an EMBL/GenBank/DDBJ whole genome shotgun (WGS) entry which is preliminary data.</text>
</comment>
<evidence type="ECO:0008006" key="4">
    <source>
        <dbReference type="Google" id="ProtNLM"/>
    </source>
</evidence>
<dbReference type="EMBL" id="JACIJF010000001">
    <property type="protein sequence ID" value="MBB5709283.1"/>
    <property type="molecule type" value="Genomic_DNA"/>
</dbReference>
<keyword evidence="1" id="KW-0732">Signal</keyword>
<organism evidence="2 3">
    <name type="scientific">Sphingomonas xinjiangensis</name>
    <dbReference type="NCBI Taxonomy" id="643568"/>
    <lineage>
        <taxon>Bacteria</taxon>
        <taxon>Pseudomonadati</taxon>
        <taxon>Pseudomonadota</taxon>
        <taxon>Alphaproteobacteria</taxon>
        <taxon>Sphingomonadales</taxon>
        <taxon>Sphingomonadaceae</taxon>
        <taxon>Sphingomonas</taxon>
    </lineage>
</organism>
<dbReference type="AlphaFoldDB" id="A0A840YPD4"/>
<reference evidence="2 3" key="1">
    <citation type="submission" date="2020-08" db="EMBL/GenBank/DDBJ databases">
        <title>Genomic Encyclopedia of Type Strains, Phase IV (KMG-IV): sequencing the most valuable type-strain genomes for metagenomic binning, comparative biology and taxonomic classification.</title>
        <authorList>
            <person name="Goeker M."/>
        </authorList>
    </citation>
    <scope>NUCLEOTIDE SEQUENCE [LARGE SCALE GENOMIC DNA]</scope>
    <source>
        <strain evidence="2 3">DSM 26736</strain>
    </source>
</reference>